<name>A0A2V2WB95_TRYCR</name>
<evidence type="ECO:0000259" key="15">
    <source>
        <dbReference type="Pfam" id="PF12777"/>
    </source>
</evidence>
<comment type="caution">
    <text evidence="17">The sequence shown here is derived from an EMBL/GenBank/DDBJ whole genome shotgun (WGS) entry which is preliminary data.</text>
</comment>
<dbReference type="Pfam" id="PF12781">
    <property type="entry name" value="AAA_9"/>
    <property type="match status" value="1"/>
</dbReference>
<reference evidence="17 18" key="1">
    <citation type="journal article" date="2018" name="Microb. Genom.">
        <title>Expanding an expanded genome: long-read sequencing of Trypanosoma cruzi.</title>
        <authorList>
            <person name="Berna L."/>
            <person name="Rodriguez M."/>
            <person name="Chiribao M.L."/>
            <person name="Parodi-Talice A."/>
            <person name="Pita S."/>
            <person name="Rijo G."/>
            <person name="Alvarez-Valin F."/>
            <person name="Robello C."/>
        </authorList>
    </citation>
    <scope>NUCLEOTIDE SEQUENCE [LARGE SCALE GENOMIC DNA]</scope>
    <source>
        <strain evidence="17 18">TCC</strain>
    </source>
</reference>
<keyword evidence="10" id="KW-0505">Motor protein</keyword>
<dbReference type="VEuPathDB" id="TriTrypDB:C3747_127g3"/>
<evidence type="ECO:0000256" key="4">
    <source>
        <dbReference type="ARBA" id="ARBA00022737"/>
    </source>
</evidence>
<evidence type="ECO:0000256" key="9">
    <source>
        <dbReference type="ARBA" id="ARBA00023069"/>
    </source>
</evidence>
<keyword evidence="4" id="KW-0677">Repeat</keyword>
<dbReference type="AlphaFoldDB" id="A0A2V2WB95"/>
<dbReference type="FunFam" id="3.40.50.300:FF:000049">
    <property type="entry name" value="Dynein, axonemal, heavy chain 5"/>
    <property type="match status" value="1"/>
</dbReference>
<evidence type="ECO:0000256" key="1">
    <source>
        <dbReference type="ARBA" id="ARBA00004430"/>
    </source>
</evidence>
<dbReference type="Pfam" id="PF12777">
    <property type="entry name" value="MT"/>
    <property type="match status" value="1"/>
</dbReference>
<dbReference type="GO" id="GO:0005524">
    <property type="term" value="F:ATP binding"/>
    <property type="evidence" value="ECO:0007669"/>
    <property type="project" value="UniProtKB-KW"/>
</dbReference>
<dbReference type="GO" id="GO:0030286">
    <property type="term" value="C:dynein complex"/>
    <property type="evidence" value="ECO:0007669"/>
    <property type="project" value="UniProtKB-KW"/>
</dbReference>
<dbReference type="InterPro" id="IPR027417">
    <property type="entry name" value="P-loop_NTPase"/>
</dbReference>
<evidence type="ECO:0000313" key="18">
    <source>
        <dbReference type="Proteomes" id="UP000246078"/>
    </source>
</evidence>
<evidence type="ECO:0000256" key="3">
    <source>
        <dbReference type="ARBA" id="ARBA00022701"/>
    </source>
</evidence>
<evidence type="ECO:0000256" key="14">
    <source>
        <dbReference type="SAM" id="MobiDB-lite"/>
    </source>
</evidence>
<evidence type="ECO:0000256" key="5">
    <source>
        <dbReference type="ARBA" id="ARBA00022741"/>
    </source>
</evidence>
<evidence type="ECO:0000256" key="2">
    <source>
        <dbReference type="ARBA" id="ARBA00022490"/>
    </source>
</evidence>
<feature type="coiled-coil region" evidence="13">
    <location>
        <begin position="168"/>
        <end position="230"/>
    </location>
</feature>
<feature type="compositionally biased region" description="Polar residues" evidence="14">
    <location>
        <begin position="29"/>
        <end position="39"/>
    </location>
</feature>
<keyword evidence="5" id="KW-0547">Nucleotide-binding</keyword>
<protein>
    <submittedName>
        <fullName evidence="17">Putative dynein heavy chain</fullName>
    </submittedName>
</protein>
<dbReference type="GO" id="GO:0045505">
    <property type="term" value="F:dynein intermediate chain binding"/>
    <property type="evidence" value="ECO:0007669"/>
    <property type="project" value="InterPro"/>
</dbReference>
<keyword evidence="2" id="KW-0963">Cytoplasm</keyword>
<accession>A0A2V2WB95</accession>
<dbReference type="Gene3D" id="3.40.50.300">
    <property type="entry name" value="P-loop containing nucleotide triphosphate hydrolases"/>
    <property type="match status" value="1"/>
</dbReference>
<evidence type="ECO:0000256" key="10">
    <source>
        <dbReference type="ARBA" id="ARBA00023175"/>
    </source>
</evidence>
<keyword evidence="11" id="KW-0206">Cytoskeleton</keyword>
<dbReference type="Gene3D" id="1.20.920.20">
    <property type="match status" value="1"/>
</dbReference>
<feature type="domain" description="Dynein heavy chain ATP-binding dynein motor region" evidence="16">
    <location>
        <begin position="314"/>
        <end position="444"/>
    </location>
</feature>
<dbReference type="InterPro" id="IPR024743">
    <property type="entry name" value="Dynein_HC_stalk"/>
</dbReference>
<feature type="domain" description="Dynein heavy chain coiled coil stalk" evidence="15">
    <location>
        <begin position="82"/>
        <end position="284"/>
    </location>
</feature>
<proteinExistence type="predicted"/>
<evidence type="ECO:0000256" key="6">
    <source>
        <dbReference type="ARBA" id="ARBA00022840"/>
    </source>
</evidence>
<keyword evidence="8 13" id="KW-0175">Coiled coil</keyword>
<dbReference type="Proteomes" id="UP000246078">
    <property type="component" value="Unassembled WGS sequence"/>
</dbReference>
<keyword evidence="7" id="KW-0243">Dynein</keyword>
<sequence>MPPLWQKVRRRQRRISRRPNRPCWRRLSHSTPSRRMTSQHLRNLQIHPALIKRIFDAVSVLLHRPLQPPGAEEVKGALWITDSWEFSGRQLASDSGTLDNLRSFGENQKDYINEETCELLLPYLWMEDFTQERARKASGNIAGLCTWVRSMYKYINIAKIVAPKREKLRIATIKLRVANKKKEEQEEELARVTAEVERYNQQLAEENAKKQALEDDATRTKQRMDSANGLIDALSGERERWTRQSNDFKSLIERLIGDVALSCAFISYCGPFNSEFRHQLLYKNFYVKCRELKIPVTSDINVVKFLVDETTIADWQLEGLPADDHSVQNAIMITASAKFPLMIDPQGQALNWIRRRTESMDSKLCQLNDRTFAMNLQEQLDAGRPLIVENVPEEIDPMIDPVLEKQVVRSGKSQIIRINGEEMGYNENFSMFLTTKLPNPSFYARNVCQESCH</sequence>
<keyword evidence="9" id="KW-0969">Cilium</keyword>
<dbReference type="PANTHER" id="PTHR22878">
    <property type="entry name" value="DYNEIN HEAVY CHAIN 6, AXONEMAL-LIKE-RELATED"/>
    <property type="match status" value="1"/>
</dbReference>
<dbReference type="GO" id="GO:0005930">
    <property type="term" value="C:axoneme"/>
    <property type="evidence" value="ECO:0007669"/>
    <property type="project" value="UniProtKB-SubCell"/>
</dbReference>
<dbReference type="GO" id="GO:0007018">
    <property type="term" value="P:microtubule-based movement"/>
    <property type="evidence" value="ECO:0007669"/>
    <property type="project" value="InterPro"/>
</dbReference>
<dbReference type="InterPro" id="IPR026983">
    <property type="entry name" value="DHC"/>
</dbReference>
<keyword evidence="6" id="KW-0067">ATP-binding</keyword>
<evidence type="ECO:0000256" key="7">
    <source>
        <dbReference type="ARBA" id="ARBA00023017"/>
    </source>
</evidence>
<evidence type="ECO:0000256" key="11">
    <source>
        <dbReference type="ARBA" id="ARBA00023212"/>
    </source>
</evidence>
<comment type="subcellular location">
    <subcellularLocation>
        <location evidence="1">Cytoplasm</location>
        <location evidence="1">Cytoskeleton</location>
        <location evidence="1">Cilium axoneme</location>
    </subcellularLocation>
</comment>
<evidence type="ECO:0000256" key="12">
    <source>
        <dbReference type="ARBA" id="ARBA00023273"/>
    </source>
</evidence>
<feature type="region of interest" description="Disordered" evidence="14">
    <location>
        <begin position="1"/>
        <end position="39"/>
    </location>
</feature>
<dbReference type="EMBL" id="PRFC01000127">
    <property type="protein sequence ID" value="PWV05595.1"/>
    <property type="molecule type" value="Genomic_DNA"/>
</dbReference>
<evidence type="ECO:0000313" key="17">
    <source>
        <dbReference type="EMBL" id="PWV05595.1"/>
    </source>
</evidence>
<organism evidence="17 18">
    <name type="scientific">Trypanosoma cruzi</name>
    <dbReference type="NCBI Taxonomy" id="5693"/>
    <lineage>
        <taxon>Eukaryota</taxon>
        <taxon>Discoba</taxon>
        <taxon>Euglenozoa</taxon>
        <taxon>Kinetoplastea</taxon>
        <taxon>Metakinetoplastina</taxon>
        <taxon>Trypanosomatida</taxon>
        <taxon>Trypanosomatidae</taxon>
        <taxon>Trypanosoma</taxon>
        <taxon>Schizotrypanum</taxon>
    </lineage>
</organism>
<keyword evidence="12" id="KW-0966">Cell projection</keyword>
<evidence type="ECO:0000259" key="16">
    <source>
        <dbReference type="Pfam" id="PF12781"/>
    </source>
</evidence>
<keyword evidence="3" id="KW-0493">Microtubule</keyword>
<feature type="compositionally biased region" description="Basic residues" evidence="14">
    <location>
        <begin position="7"/>
        <end position="28"/>
    </location>
</feature>
<evidence type="ECO:0000256" key="13">
    <source>
        <dbReference type="SAM" id="Coils"/>
    </source>
</evidence>
<evidence type="ECO:0000256" key="8">
    <source>
        <dbReference type="ARBA" id="ARBA00023054"/>
    </source>
</evidence>
<dbReference type="GO" id="GO:0005874">
    <property type="term" value="C:microtubule"/>
    <property type="evidence" value="ECO:0007669"/>
    <property type="project" value="UniProtKB-KW"/>
</dbReference>
<gene>
    <name evidence="17" type="ORF">C3747_127g3</name>
</gene>
<dbReference type="InterPro" id="IPR035706">
    <property type="entry name" value="AAA_9"/>
</dbReference>
<dbReference type="GO" id="GO:0051959">
    <property type="term" value="F:dynein light intermediate chain binding"/>
    <property type="evidence" value="ECO:0007669"/>
    <property type="project" value="InterPro"/>
</dbReference>
<dbReference type="VEuPathDB" id="TriTrypDB:C4B63_133g41"/>